<feature type="transmembrane region" description="Helical" evidence="1">
    <location>
        <begin position="460"/>
        <end position="483"/>
    </location>
</feature>
<feature type="transmembrane region" description="Helical" evidence="1">
    <location>
        <begin position="330"/>
        <end position="349"/>
    </location>
</feature>
<dbReference type="RefSeq" id="WP_131014602.1">
    <property type="nucleotide sequence ID" value="NZ_SIRE01000011.1"/>
</dbReference>
<proteinExistence type="predicted"/>
<evidence type="ECO:0000256" key="1">
    <source>
        <dbReference type="SAM" id="Phobius"/>
    </source>
</evidence>
<feature type="transmembrane region" description="Helical" evidence="1">
    <location>
        <begin position="907"/>
        <end position="928"/>
    </location>
</feature>
<feature type="transmembrane region" description="Helical" evidence="1">
    <location>
        <begin position="855"/>
        <end position="874"/>
    </location>
</feature>
<evidence type="ECO:0000313" key="2">
    <source>
        <dbReference type="EMBL" id="TBL77872.1"/>
    </source>
</evidence>
<gene>
    <name evidence="2" type="ORF">EYB31_17210</name>
</gene>
<dbReference type="EMBL" id="SIRE01000011">
    <property type="protein sequence ID" value="TBL77872.1"/>
    <property type="molecule type" value="Genomic_DNA"/>
</dbReference>
<feature type="transmembrane region" description="Helical" evidence="1">
    <location>
        <begin position="987"/>
        <end position="1011"/>
    </location>
</feature>
<dbReference type="Gene3D" id="1.20.1640.10">
    <property type="entry name" value="Multidrug efflux transporter AcrB transmembrane domain"/>
    <property type="match status" value="2"/>
</dbReference>
<feature type="transmembrane region" description="Helical" evidence="1">
    <location>
        <begin position="956"/>
        <end position="975"/>
    </location>
</feature>
<keyword evidence="1" id="KW-1133">Transmembrane helix</keyword>
<keyword evidence="1" id="KW-0472">Membrane</keyword>
<dbReference type="Gene3D" id="3.30.70.1430">
    <property type="entry name" value="Multidrug efflux transporter AcrB pore domain"/>
    <property type="match status" value="2"/>
</dbReference>
<dbReference type="PANTHER" id="PTHR32063">
    <property type="match status" value="1"/>
</dbReference>
<dbReference type="Proteomes" id="UP000293142">
    <property type="component" value="Unassembled WGS sequence"/>
</dbReference>
<comment type="caution">
    <text evidence="2">The sequence shown here is derived from an EMBL/GenBank/DDBJ whole genome shotgun (WGS) entry which is preliminary data.</text>
</comment>
<dbReference type="InterPro" id="IPR001036">
    <property type="entry name" value="Acrflvin-R"/>
</dbReference>
<dbReference type="SUPFAM" id="SSF82714">
    <property type="entry name" value="Multidrug efflux transporter AcrB TolC docking domain, DN and DC subdomains"/>
    <property type="match status" value="2"/>
</dbReference>
<reference evidence="2 3" key="1">
    <citation type="submission" date="2019-02" db="EMBL/GenBank/DDBJ databases">
        <title>Paenibacillus sp. nov., isolated from surface-sterilized tissue of Thalictrum simplex L.</title>
        <authorList>
            <person name="Tuo L."/>
        </authorList>
    </citation>
    <scope>NUCLEOTIDE SEQUENCE [LARGE SCALE GENOMIC DNA]</scope>
    <source>
        <strain evidence="2 3">N2SHLJ1</strain>
    </source>
</reference>
<dbReference type="PRINTS" id="PR00702">
    <property type="entry name" value="ACRIFLAVINRP"/>
</dbReference>
<accession>A0A4Q9DR30</accession>
<dbReference type="Gene3D" id="3.30.70.1320">
    <property type="entry name" value="Multidrug efflux transporter AcrB pore domain like"/>
    <property type="match status" value="1"/>
</dbReference>
<dbReference type="SUPFAM" id="SSF82866">
    <property type="entry name" value="Multidrug efflux transporter AcrB transmembrane domain"/>
    <property type="match status" value="2"/>
</dbReference>
<feature type="transmembrane region" description="Helical" evidence="1">
    <location>
        <begin position="881"/>
        <end position="901"/>
    </location>
</feature>
<feature type="transmembrane region" description="Helical" evidence="1">
    <location>
        <begin position="428"/>
        <end position="448"/>
    </location>
</feature>
<keyword evidence="1" id="KW-0812">Transmembrane</keyword>
<dbReference type="PANTHER" id="PTHR32063:SF0">
    <property type="entry name" value="SWARMING MOTILITY PROTEIN SWRC"/>
    <property type="match status" value="1"/>
</dbReference>
<evidence type="ECO:0000313" key="3">
    <source>
        <dbReference type="Proteomes" id="UP000293142"/>
    </source>
</evidence>
<feature type="transmembrane region" description="Helical" evidence="1">
    <location>
        <begin position="522"/>
        <end position="548"/>
    </location>
</feature>
<name>A0A4Q9DR30_9BACL</name>
<dbReference type="SUPFAM" id="SSF82693">
    <property type="entry name" value="Multidrug efflux transporter AcrB pore domain, PN1, PN2, PC1 and PC2 subdomains"/>
    <property type="match status" value="2"/>
</dbReference>
<keyword evidence="3" id="KW-1185">Reference proteome</keyword>
<dbReference type="GO" id="GO:0042910">
    <property type="term" value="F:xenobiotic transmembrane transporter activity"/>
    <property type="evidence" value="ECO:0007669"/>
    <property type="project" value="TreeGrafter"/>
</dbReference>
<organism evidence="2 3">
    <name type="scientific">Paenibacillus thalictri</name>
    <dbReference type="NCBI Taxonomy" id="2527873"/>
    <lineage>
        <taxon>Bacteria</taxon>
        <taxon>Bacillati</taxon>
        <taxon>Bacillota</taxon>
        <taxon>Bacilli</taxon>
        <taxon>Bacillales</taxon>
        <taxon>Paenibacillaceae</taxon>
        <taxon>Paenibacillus</taxon>
    </lineage>
</organism>
<sequence length="1039" mass="111904">MNHLTRFSMKNMAALFIMMILLFGSGMYAANKLKVENMPNVSFPVVVVSTSYTGSPQDVMDQITDPLEKKLANIEDLDSMTSSSSDNSSRVILQFKQGTDTDKKKQDIESLLQEVSLPSGAGTPKASTFGASSMPSLYLVASAENGMSQTELDKRYDDTIKPALESLKGIDHVDSIGVRDTSLDIKLKAEALQQYGFTPSQVTAGIKAALTKSPIGSVEISGNDKMARVTGDLQSVYDLEQLELTTAKGDIVQLGQLAQVEAITESKFSARLTGKPAISMILFKTSSANAVDFSDDVEKLKVQWKKTLPGASFITTYDSADEIRESIQGMLREGVVGAVLASLMILVFLRNVRMTLIVLVSIPLSILITLLLMWQLGLTLNTMTLGGMFIAVGRVVDDSIVVIENIYTSLEKAHEKNESVILLATKQVAMAITSSTLATVGVFAPIGMVSGMVGGFFRPFAITLACALLSSLLVALTVIPMLSKLLVLRSRAKSGKPHDHETQGKWMGFYESALRWSLNHRLISLLLAAALFVGTLIATVPNLALSFLPSGKSSRTMYFVLKLPYETGFEATEAKTKELEQLLMAEKDSMGQSLFTYVEGLAGYNGNGDNRYAYAAQIYAEANEQVDPDKVKEQAKQFILSELPKGSEVEPKSIGGGPGVSTTDFSYRLMGDDQTTLEQAALIIKAKLQEFPELSEIEDSLSDGKTEVQITVDQKKARAYGLTATAVKETAGVWIQKQNLGDLKLDGLTYTTTVSMDKSDKDTLDKLGNIPLSAASGTTVYLKEVASVKLVDGPVSLSRTDQKQQVSVTAKINADNKNGVSARVVAALRGLELPDGVTTEVKGVSADINESFSQLFMAMGVAIFMIYLVMVLAFGNAGAPFAILFSLPLAAIGGLVGLIVTKEALNVTSMIGFMMLIGIVVTNAIVLIDRAQQLREEGYVVREALLEAGKIRMRPIIMTAGATIMALFPLALGLSGEGALIGKGLGVVVIGGLITSTILTLFVVPVVYELIEDFKAWVYRLFHRSGDDRNVKPHAGLDV</sequence>
<dbReference type="InterPro" id="IPR027463">
    <property type="entry name" value="AcrB_DN_DC_subdom"/>
</dbReference>
<dbReference type="Pfam" id="PF00873">
    <property type="entry name" value="ACR_tran"/>
    <property type="match status" value="1"/>
</dbReference>
<dbReference type="Gene3D" id="3.30.70.1440">
    <property type="entry name" value="Multidrug efflux transporter AcrB pore domain"/>
    <property type="match status" value="1"/>
</dbReference>
<dbReference type="GO" id="GO:0005886">
    <property type="term" value="C:plasma membrane"/>
    <property type="evidence" value="ECO:0007669"/>
    <property type="project" value="TreeGrafter"/>
</dbReference>
<dbReference type="OrthoDB" id="9757876at2"/>
<feature type="transmembrane region" description="Helical" evidence="1">
    <location>
        <begin position="356"/>
        <end position="376"/>
    </location>
</feature>
<dbReference type="AlphaFoldDB" id="A0A4Q9DR30"/>
<dbReference type="Gene3D" id="3.30.2090.10">
    <property type="entry name" value="Multidrug efflux transporter AcrB TolC docking domain, DN and DC subdomains"/>
    <property type="match status" value="2"/>
</dbReference>
<protein>
    <submittedName>
        <fullName evidence="2">Efflux RND transporter permease subunit</fullName>
    </submittedName>
</protein>